<keyword evidence="1" id="KW-0812">Transmembrane</keyword>
<name>A0A1A9WTV9_9MUSC</name>
<protein>
    <submittedName>
        <fullName evidence="2">Uncharacterized protein</fullName>
    </submittedName>
</protein>
<dbReference type="VEuPathDB" id="VectorBase:GBRI031770"/>
<reference evidence="3" key="1">
    <citation type="submission" date="2014-03" db="EMBL/GenBank/DDBJ databases">
        <authorList>
            <person name="Aksoy S."/>
            <person name="Warren W."/>
            <person name="Wilson R.K."/>
        </authorList>
    </citation>
    <scope>NUCLEOTIDE SEQUENCE [LARGE SCALE GENOMIC DNA]</scope>
    <source>
        <strain evidence="3">IAEA</strain>
    </source>
</reference>
<accession>A0A1A9WTV9</accession>
<reference evidence="2" key="2">
    <citation type="submission" date="2020-05" db="UniProtKB">
        <authorList>
            <consortium name="EnsemblMetazoa"/>
        </authorList>
    </citation>
    <scope>IDENTIFICATION</scope>
    <source>
        <strain evidence="2">IAEA</strain>
    </source>
</reference>
<dbReference type="Proteomes" id="UP000091820">
    <property type="component" value="Unassembled WGS sequence"/>
</dbReference>
<dbReference type="AlphaFoldDB" id="A0A1A9WTV9"/>
<keyword evidence="1" id="KW-0472">Membrane</keyword>
<dbReference type="EnsemblMetazoa" id="GBRI031770-RA">
    <property type="protein sequence ID" value="GBRI031770-PA"/>
    <property type="gene ID" value="GBRI031770"/>
</dbReference>
<evidence type="ECO:0000313" key="3">
    <source>
        <dbReference type="Proteomes" id="UP000091820"/>
    </source>
</evidence>
<evidence type="ECO:0000313" key="2">
    <source>
        <dbReference type="EnsemblMetazoa" id="GBRI031770-PA"/>
    </source>
</evidence>
<proteinExistence type="predicted"/>
<feature type="transmembrane region" description="Helical" evidence="1">
    <location>
        <begin position="25"/>
        <end position="42"/>
    </location>
</feature>
<organism evidence="2 3">
    <name type="scientific">Glossina brevipalpis</name>
    <dbReference type="NCBI Taxonomy" id="37001"/>
    <lineage>
        <taxon>Eukaryota</taxon>
        <taxon>Metazoa</taxon>
        <taxon>Ecdysozoa</taxon>
        <taxon>Arthropoda</taxon>
        <taxon>Hexapoda</taxon>
        <taxon>Insecta</taxon>
        <taxon>Pterygota</taxon>
        <taxon>Neoptera</taxon>
        <taxon>Endopterygota</taxon>
        <taxon>Diptera</taxon>
        <taxon>Brachycera</taxon>
        <taxon>Muscomorpha</taxon>
        <taxon>Hippoboscoidea</taxon>
        <taxon>Glossinidae</taxon>
        <taxon>Glossina</taxon>
    </lineage>
</organism>
<evidence type="ECO:0000256" key="1">
    <source>
        <dbReference type="SAM" id="Phobius"/>
    </source>
</evidence>
<sequence length="163" mass="19061">MNAAAVIQWKIVKQQLQSRHSDSRFFICYVLGLLWAGMHFSILHLNCFGTFMGLFATDVICNNGNKKQKQKKNRYTSCKQDGTDRPDLFLQFPLRDIAAIQHSFANLEFIALRYIFNRFTVQEFNRFHFKTNAYVIILLKFLPKAHIIITYSPNNVVYSTNNK</sequence>
<keyword evidence="3" id="KW-1185">Reference proteome</keyword>
<keyword evidence="1" id="KW-1133">Transmembrane helix</keyword>